<dbReference type="Proteomes" id="UP000031433">
    <property type="component" value="Unassembled WGS sequence"/>
</dbReference>
<dbReference type="GO" id="GO:0019867">
    <property type="term" value="C:outer membrane"/>
    <property type="evidence" value="ECO:0007669"/>
    <property type="project" value="InterPro"/>
</dbReference>
<keyword evidence="5" id="KW-1185">Reference proteome</keyword>
<evidence type="ECO:0000313" key="4">
    <source>
        <dbReference type="EMBL" id="KIE44268.1"/>
    </source>
</evidence>
<feature type="domain" description="Bacterial surface antigen (D15)" evidence="3">
    <location>
        <begin position="109"/>
        <end position="374"/>
    </location>
</feature>
<dbReference type="PROSITE" id="PS51257">
    <property type="entry name" value="PROKAR_LIPOPROTEIN"/>
    <property type="match status" value="1"/>
</dbReference>
<accession>A0A0C1TY37</accession>
<comment type="subcellular location">
    <subcellularLocation>
        <location evidence="1">Membrane</location>
    </subcellularLocation>
</comment>
<name>A0A0C1TY37_9BACT</name>
<dbReference type="InterPro" id="IPR000184">
    <property type="entry name" value="Bac_surfAg_D15"/>
</dbReference>
<dbReference type="AlphaFoldDB" id="A0A0C1TY37"/>
<protein>
    <submittedName>
        <fullName evidence="4">Membrane protein</fullName>
    </submittedName>
</protein>
<evidence type="ECO:0000256" key="2">
    <source>
        <dbReference type="ARBA" id="ARBA00023136"/>
    </source>
</evidence>
<dbReference type="Pfam" id="PF01103">
    <property type="entry name" value="Omp85"/>
    <property type="match status" value="1"/>
</dbReference>
<gene>
    <name evidence="4" type="ORF">SE37_16135</name>
</gene>
<keyword evidence="2" id="KW-0472">Membrane</keyword>
<dbReference type="Gene3D" id="2.40.160.50">
    <property type="entry name" value="membrane protein fhac: a member of the omp85/tpsb transporter family"/>
    <property type="match status" value="1"/>
</dbReference>
<dbReference type="RefSeq" id="WP_039648498.1">
    <property type="nucleotide sequence ID" value="NZ_JXBL01000001.1"/>
</dbReference>
<proteinExistence type="predicted"/>
<evidence type="ECO:0000259" key="3">
    <source>
        <dbReference type="Pfam" id="PF01103"/>
    </source>
</evidence>
<evidence type="ECO:0000313" key="5">
    <source>
        <dbReference type="Proteomes" id="UP000031433"/>
    </source>
</evidence>
<reference evidence="4 5" key="1">
    <citation type="submission" date="2015-01" db="EMBL/GenBank/DDBJ databases">
        <title>Genome sequence of the anaerobic bacterium Geobacter soli GSS01, a dissimilatory Fe(III) reducer from soil.</title>
        <authorList>
            <person name="Yang G."/>
            <person name="Zhou S."/>
        </authorList>
    </citation>
    <scope>NUCLEOTIDE SEQUENCE [LARGE SCALE GENOMIC DNA]</scope>
    <source>
        <strain evidence="4 5">GSS01</strain>
    </source>
</reference>
<comment type="caution">
    <text evidence="4">The sequence shown here is derived from an EMBL/GenBank/DDBJ whole genome shotgun (WGS) entry which is preliminary data.</text>
</comment>
<evidence type="ECO:0000256" key="1">
    <source>
        <dbReference type="ARBA" id="ARBA00004370"/>
    </source>
</evidence>
<sequence>MCLRTVLLFAAFLILTGCTTMVPRERLPYPLADDSFGDPVKVVTIPLPVIATSPNEGPILGGLTAFLLHNARDEVNTLIAPQVNYNQNFGTTFSLYGAFFPLPERNWEFNLSKSTNVNEDYEVRLRDKTFLSLNGKPLETNAFLYYFTDGSSRFYGFESDSLQQDETNYANREYGITLGVGYDLTDQLQLVLGERFRKVDIRPGAVSKVPYIRDRFTTSEVPGVSGFTAHAQKIALIYNTLDDRTMPTGGLYARASLEGSAELLGSDAGYRHYEVELKGYFPLDAARYITVVRVAYNQTLGGEVPFLERSILGGETTLRGYGRNRFVDSSYLLCNLEERIRLFRWSVFDVNTDWEVAPFIDLGAVMESLDRAETKSFEFNPGIGFRAVVRPNIVGRVDIGFGNEGPAVFVGLGYPF</sequence>
<dbReference type="EMBL" id="JXBL01000001">
    <property type="protein sequence ID" value="KIE44268.1"/>
    <property type="molecule type" value="Genomic_DNA"/>
</dbReference>
<organism evidence="4 5">
    <name type="scientific">Geobacter soli</name>
    <dbReference type="NCBI Taxonomy" id="1510391"/>
    <lineage>
        <taxon>Bacteria</taxon>
        <taxon>Pseudomonadati</taxon>
        <taxon>Thermodesulfobacteriota</taxon>
        <taxon>Desulfuromonadia</taxon>
        <taxon>Geobacterales</taxon>
        <taxon>Geobacteraceae</taxon>
        <taxon>Geobacter</taxon>
    </lineage>
</organism>